<evidence type="ECO:0000313" key="4">
    <source>
        <dbReference type="EMBL" id="NDV63087.1"/>
    </source>
</evidence>
<dbReference type="InterPro" id="IPR036676">
    <property type="entry name" value="PurM-like_C_sf"/>
</dbReference>
<organism evidence="4 5">
    <name type="scientific">Oceanipulchritudo coccoides</name>
    <dbReference type="NCBI Taxonomy" id="2706888"/>
    <lineage>
        <taxon>Bacteria</taxon>
        <taxon>Pseudomonadati</taxon>
        <taxon>Verrucomicrobiota</taxon>
        <taxon>Opitutia</taxon>
        <taxon>Puniceicoccales</taxon>
        <taxon>Oceanipulchritudinaceae</taxon>
        <taxon>Oceanipulchritudo</taxon>
    </lineage>
</organism>
<dbReference type="NCBIfam" id="TIGR02124">
    <property type="entry name" value="hypE"/>
    <property type="match status" value="1"/>
</dbReference>
<name>A0A6B2M4S8_9BACT</name>
<dbReference type="AlphaFoldDB" id="A0A6B2M4S8"/>
<evidence type="ECO:0000256" key="1">
    <source>
        <dbReference type="ARBA" id="ARBA00006243"/>
    </source>
</evidence>
<dbReference type="Gene3D" id="3.90.650.10">
    <property type="entry name" value="PurM-like C-terminal domain"/>
    <property type="match status" value="1"/>
</dbReference>
<reference evidence="4 5" key="1">
    <citation type="submission" date="2020-02" db="EMBL/GenBank/DDBJ databases">
        <title>Albibacoteraceae fam. nov., the first described family within the subdivision 4 Verrucomicrobia.</title>
        <authorList>
            <person name="Xi F."/>
        </authorList>
    </citation>
    <scope>NUCLEOTIDE SEQUENCE [LARGE SCALE GENOMIC DNA]</scope>
    <source>
        <strain evidence="4 5">CK1056</strain>
    </source>
</reference>
<dbReference type="InterPro" id="IPR036921">
    <property type="entry name" value="PurM-like_N_sf"/>
</dbReference>
<dbReference type="PANTHER" id="PTHR30303:SF0">
    <property type="entry name" value="CARBAMOYL DEHYDRATASE HYPE"/>
    <property type="match status" value="1"/>
</dbReference>
<dbReference type="Gene3D" id="3.30.1330.10">
    <property type="entry name" value="PurM-like, N-terminal domain"/>
    <property type="match status" value="1"/>
</dbReference>
<sequence length="357" mass="37256">MPNEESTPRNVTSFECPLPLGSPKEIQIGHGGGGRLSQQLIDTLFIPAFSNPALKAAHDGAVIASPSGSLAFSTDSHVVRPIEFPGGNIGSLAIHGTANDLAMCGAKPRWMSAGFILEEGLPIAQLREIVASMRHAADEVGIQIVTGDTKVVERGKGDSIYINTAGIGEMQASKPIGPATVREGDAILLSGDIGRHGMAIMAHREGLEFETTIESDSAHLWPAVEALIEAQLDLHCLRDLTRGGLAAAMHEISTASGHEFLLDEASISVDEAVLGACELLGLDALHVANEGRFAVILPGAEAEKALAILKAHAPGGNSASIIGTVGPNDRGTVLLKSLIGVERILDRPSGEQLPRIC</sequence>
<dbReference type="EMBL" id="JAAGNX010000003">
    <property type="protein sequence ID" value="NDV63087.1"/>
    <property type="molecule type" value="Genomic_DNA"/>
</dbReference>
<dbReference type="CDD" id="cd02197">
    <property type="entry name" value="HypE"/>
    <property type="match status" value="1"/>
</dbReference>
<dbReference type="Pfam" id="PF02769">
    <property type="entry name" value="AIRS_C"/>
    <property type="match status" value="1"/>
</dbReference>
<feature type="domain" description="PurM-like N-terminal" evidence="2">
    <location>
        <begin position="58"/>
        <end position="170"/>
    </location>
</feature>
<dbReference type="RefSeq" id="WP_163966089.1">
    <property type="nucleotide sequence ID" value="NZ_JAAGNX010000003.1"/>
</dbReference>
<dbReference type="InterPro" id="IPR016188">
    <property type="entry name" value="PurM-like_N"/>
</dbReference>
<proteinExistence type="inferred from homology"/>
<dbReference type="InterPro" id="IPR010918">
    <property type="entry name" value="PurM-like_C_dom"/>
</dbReference>
<accession>A0A6B2M4S8</accession>
<comment type="caution">
    <text evidence="4">The sequence shown here is derived from an EMBL/GenBank/DDBJ whole genome shotgun (WGS) entry which is preliminary data.</text>
</comment>
<evidence type="ECO:0000259" key="2">
    <source>
        <dbReference type="Pfam" id="PF00586"/>
    </source>
</evidence>
<gene>
    <name evidence="4" type="primary">hypE</name>
    <name evidence="4" type="ORF">G0Q06_11535</name>
</gene>
<evidence type="ECO:0000313" key="5">
    <source>
        <dbReference type="Proteomes" id="UP000478417"/>
    </source>
</evidence>
<dbReference type="GO" id="GO:0051604">
    <property type="term" value="P:protein maturation"/>
    <property type="evidence" value="ECO:0007669"/>
    <property type="project" value="TreeGrafter"/>
</dbReference>
<dbReference type="PANTHER" id="PTHR30303">
    <property type="entry name" value="HYDROGENASE ISOENZYMES FORMATION PROTEIN HYPE"/>
    <property type="match status" value="1"/>
</dbReference>
<dbReference type="Pfam" id="PF00586">
    <property type="entry name" value="AIRS"/>
    <property type="match status" value="1"/>
</dbReference>
<feature type="domain" description="PurM-like C-terminal" evidence="3">
    <location>
        <begin position="182"/>
        <end position="335"/>
    </location>
</feature>
<dbReference type="Proteomes" id="UP000478417">
    <property type="component" value="Unassembled WGS sequence"/>
</dbReference>
<keyword evidence="5" id="KW-1185">Reference proteome</keyword>
<dbReference type="PIRSF" id="PIRSF005644">
    <property type="entry name" value="Hdrgns_mtr_HypE"/>
    <property type="match status" value="1"/>
</dbReference>
<comment type="similarity">
    <text evidence="1">Belongs to the HypE family.</text>
</comment>
<dbReference type="InterPro" id="IPR011854">
    <property type="entry name" value="HypE"/>
</dbReference>
<dbReference type="SUPFAM" id="SSF56042">
    <property type="entry name" value="PurM C-terminal domain-like"/>
    <property type="match status" value="1"/>
</dbReference>
<evidence type="ECO:0000259" key="3">
    <source>
        <dbReference type="Pfam" id="PF02769"/>
    </source>
</evidence>
<protein>
    <submittedName>
        <fullName evidence="4">Hydrogenase expression/formation protein HypE</fullName>
    </submittedName>
</protein>
<dbReference type="SUPFAM" id="SSF55326">
    <property type="entry name" value="PurM N-terminal domain-like"/>
    <property type="match status" value="1"/>
</dbReference>